<protein>
    <submittedName>
        <fullName evidence="1">Uncharacterized protein</fullName>
    </submittedName>
</protein>
<accession>A0AAV4VYA1</accession>
<dbReference type="Proteomes" id="UP001054945">
    <property type="component" value="Unassembled WGS sequence"/>
</dbReference>
<dbReference type="AlphaFoldDB" id="A0AAV4VYA1"/>
<gene>
    <name evidence="1" type="ORF">CEXT_673601</name>
</gene>
<proteinExistence type="predicted"/>
<comment type="caution">
    <text evidence="1">The sequence shown here is derived from an EMBL/GenBank/DDBJ whole genome shotgun (WGS) entry which is preliminary data.</text>
</comment>
<sequence>MTTRPSELTGQRVSNCFPIIRPTVTPKRTGKRTHFSPFSRSEKENVFGSKRRKVAINISRKMLGSLLNAIDTIDEEALLCWRYCK</sequence>
<evidence type="ECO:0000313" key="2">
    <source>
        <dbReference type="Proteomes" id="UP001054945"/>
    </source>
</evidence>
<evidence type="ECO:0000313" key="1">
    <source>
        <dbReference type="EMBL" id="GIY74235.1"/>
    </source>
</evidence>
<keyword evidence="2" id="KW-1185">Reference proteome</keyword>
<organism evidence="1 2">
    <name type="scientific">Caerostris extrusa</name>
    <name type="common">Bark spider</name>
    <name type="synonym">Caerostris bankana</name>
    <dbReference type="NCBI Taxonomy" id="172846"/>
    <lineage>
        <taxon>Eukaryota</taxon>
        <taxon>Metazoa</taxon>
        <taxon>Ecdysozoa</taxon>
        <taxon>Arthropoda</taxon>
        <taxon>Chelicerata</taxon>
        <taxon>Arachnida</taxon>
        <taxon>Araneae</taxon>
        <taxon>Araneomorphae</taxon>
        <taxon>Entelegynae</taxon>
        <taxon>Araneoidea</taxon>
        <taxon>Araneidae</taxon>
        <taxon>Caerostris</taxon>
    </lineage>
</organism>
<dbReference type="EMBL" id="BPLR01015186">
    <property type="protein sequence ID" value="GIY74235.1"/>
    <property type="molecule type" value="Genomic_DNA"/>
</dbReference>
<name>A0AAV4VYA1_CAEEX</name>
<reference evidence="1 2" key="1">
    <citation type="submission" date="2021-06" db="EMBL/GenBank/DDBJ databases">
        <title>Caerostris extrusa draft genome.</title>
        <authorList>
            <person name="Kono N."/>
            <person name="Arakawa K."/>
        </authorList>
    </citation>
    <scope>NUCLEOTIDE SEQUENCE [LARGE SCALE GENOMIC DNA]</scope>
</reference>